<name>A0A2P5TQF0_9GAMM</name>
<dbReference type="OrthoDB" id="9800768at2"/>
<accession>A0A2P5TQF0</accession>
<dbReference type="PANTHER" id="PTHR34309:SF10">
    <property type="entry name" value="SLR1406 PROTEIN"/>
    <property type="match status" value="1"/>
</dbReference>
<dbReference type="Gene3D" id="3.30.450.150">
    <property type="entry name" value="Haem-degrading domain"/>
    <property type="match status" value="1"/>
</dbReference>
<dbReference type="Pfam" id="PF03928">
    <property type="entry name" value="HbpS-like"/>
    <property type="match status" value="1"/>
</dbReference>
<evidence type="ECO:0000313" key="2">
    <source>
        <dbReference type="Proteomes" id="UP000242231"/>
    </source>
</evidence>
<sequence>MASLLFLGAVQIKESSLTINSMTVSTACLTTANIAGQDGGQPVCFAAVDHSGALIYLYRMNGAPERLINIAVGKAYTAARMGVSTDIFRQRLLNEQLSLADFLDDKFTSLPGGLPLLKGGQRVGAIGVSGRALEEDVALCQQFAERILITL</sequence>
<dbReference type="PANTHER" id="PTHR34309">
    <property type="entry name" value="SLR1406 PROTEIN"/>
    <property type="match status" value="1"/>
</dbReference>
<dbReference type="InterPro" id="IPR038084">
    <property type="entry name" value="PduO/GlcC-like_sf"/>
</dbReference>
<dbReference type="SUPFAM" id="SSF143744">
    <property type="entry name" value="GlcG-like"/>
    <property type="match status" value="1"/>
</dbReference>
<gene>
    <name evidence="1" type="ORF">UN63_03385</name>
</gene>
<comment type="caution">
    <text evidence="1">The sequence shown here is derived from an EMBL/GenBank/DDBJ whole genome shotgun (WGS) entry which is preliminary data.</text>
</comment>
<reference evidence="2" key="1">
    <citation type="submission" date="2016-11" db="EMBL/GenBank/DDBJ databases">
        <authorList>
            <person name="Sisinthy S."/>
            <person name="Ara S."/>
            <person name="Gundlapally S.R."/>
        </authorList>
    </citation>
    <scope>NUCLEOTIDE SEQUENCE [LARGE SCALE GENOMIC DNA]</scope>
    <source>
        <strain evidence="2">V1-41</strain>
    </source>
</reference>
<dbReference type="InterPro" id="IPR052517">
    <property type="entry name" value="GlcG_carb_metab_protein"/>
</dbReference>
<proteinExistence type="predicted"/>
<dbReference type="InterPro" id="IPR005624">
    <property type="entry name" value="PduO/GlcC-like"/>
</dbReference>
<evidence type="ECO:0000313" key="1">
    <source>
        <dbReference type="EMBL" id="PPL17906.1"/>
    </source>
</evidence>
<keyword evidence="2" id="KW-1185">Reference proteome</keyword>
<evidence type="ECO:0008006" key="3">
    <source>
        <dbReference type="Google" id="ProtNLM"/>
    </source>
</evidence>
<dbReference type="Proteomes" id="UP000242231">
    <property type="component" value="Unassembled WGS sequence"/>
</dbReference>
<dbReference type="AlphaFoldDB" id="A0A2P5TQF0"/>
<organism evidence="1 2">
    <name type="scientific">Oceanisphaera arctica</name>
    <dbReference type="NCBI Taxonomy" id="641510"/>
    <lineage>
        <taxon>Bacteria</taxon>
        <taxon>Pseudomonadati</taxon>
        <taxon>Pseudomonadota</taxon>
        <taxon>Gammaproteobacteria</taxon>
        <taxon>Aeromonadales</taxon>
        <taxon>Aeromonadaceae</taxon>
        <taxon>Oceanisphaera</taxon>
    </lineage>
</organism>
<protein>
    <recommendedName>
        <fullName evidence="3">Heme-binding protein</fullName>
    </recommendedName>
</protein>
<dbReference type="EMBL" id="MPZM01000004">
    <property type="protein sequence ID" value="PPL17906.1"/>
    <property type="molecule type" value="Genomic_DNA"/>
</dbReference>